<organism evidence="2 3">
    <name type="scientific">Penicilliopsis zonata CBS 506.65</name>
    <dbReference type="NCBI Taxonomy" id="1073090"/>
    <lineage>
        <taxon>Eukaryota</taxon>
        <taxon>Fungi</taxon>
        <taxon>Dikarya</taxon>
        <taxon>Ascomycota</taxon>
        <taxon>Pezizomycotina</taxon>
        <taxon>Eurotiomycetes</taxon>
        <taxon>Eurotiomycetidae</taxon>
        <taxon>Eurotiales</taxon>
        <taxon>Aspergillaceae</taxon>
        <taxon>Penicilliopsis</taxon>
    </lineage>
</organism>
<feature type="compositionally biased region" description="Low complexity" evidence="1">
    <location>
        <begin position="53"/>
        <end position="69"/>
    </location>
</feature>
<accession>A0A1L9SAU4</accession>
<name>A0A1L9SAU4_9EURO</name>
<keyword evidence="3" id="KW-1185">Reference proteome</keyword>
<dbReference type="RefSeq" id="XP_022578794.1">
    <property type="nucleotide sequence ID" value="XM_022723701.1"/>
</dbReference>
<evidence type="ECO:0000256" key="1">
    <source>
        <dbReference type="SAM" id="MobiDB-lite"/>
    </source>
</evidence>
<dbReference type="Proteomes" id="UP000184188">
    <property type="component" value="Unassembled WGS sequence"/>
</dbReference>
<gene>
    <name evidence="2" type="ORF">ASPZODRAFT_135086</name>
</gene>
<proteinExistence type="predicted"/>
<dbReference type="EMBL" id="KV878348">
    <property type="protein sequence ID" value="OJJ44284.1"/>
    <property type="molecule type" value="Genomic_DNA"/>
</dbReference>
<evidence type="ECO:0000313" key="3">
    <source>
        <dbReference type="Proteomes" id="UP000184188"/>
    </source>
</evidence>
<feature type="region of interest" description="Disordered" evidence="1">
    <location>
        <begin position="53"/>
        <end position="75"/>
    </location>
</feature>
<protein>
    <submittedName>
        <fullName evidence="2">Uncharacterized protein</fullName>
    </submittedName>
</protein>
<dbReference type="VEuPathDB" id="FungiDB:ASPZODRAFT_135086"/>
<reference evidence="3" key="1">
    <citation type="journal article" date="2017" name="Genome Biol.">
        <title>Comparative genomics reveals high biological diversity and specific adaptations in the industrially and medically important fungal genus Aspergillus.</title>
        <authorList>
            <person name="de Vries R.P."/>
            <person name="Riley R."/>
            <person name="Wiebenga A."/>
            <person name="Aguilar-Osorio G."/>
            <person name="Amillis S."/>
            <person name="Uchima C.A."/>
            <person name="Anderluh G."/>
            <person name="Asadollahi M."/>
            <person name="Askin M."/>
            <person name="Barry K."/>
            <person name="Battaglia E."/>
            <person name="Bayram O."/>
            <person name="Benocci T."/>
            <person name="Braus-Stromeyer S.A."/>
            <person name="Caldana C."/>
            <person name="Canovas D."/>
            <person name="Cerqueira G.C."/>
            <person name="Chen F."/>
            <person name="Chen W."/>
            <person name="Choi C."/>
            <person name="Clum A."/>
            <person name="Dos Santos R.A."/>
            <person name="Damasio A.R."/>
            <person name="Diallinas G."/>
            <person name="Emri T."/>
            <person name="Fekete E."/>
            <person name="Flipphi M."/>
            <person name="Freyberg S."/>
            <person name="Gallo A."/>
            <person name="Gournas C."/>
            <person name="Habgood R."/>
            <person name="Hainaut M."/>
            <person name="Harispe M.L."/>
            <person name="Henrissat B."/>
            <person name="Hilden K.S."/>
            <person name="Hope R."/>
            <person name="Hossain A."/>
            <person name="Karabika E."/>
            <person name="Karaffa L."/>
            <person name="Karanyi Z."/>
            <person name="Krasevec N."/>
            <person name="Kuo A."/>
            <person name="Kusch H."/>
            <person name="LaButti K."/>
            <person name="Lagendijk E.L."/>
            <person name="Lapidus A."/>
            <person name="Levasseur A."/>
            <person name="Lindquist E."/>
            <person name="Lipzen A."/>
            <person name="Logrieco A.F."/>
            <person name="MacCabe A."/>
            <person name="Maekelae M.R."/>
            <person name="Malavazi I."/>
            <person name="Melin P."/>
            <person name="Meyer V."/>
            <person name="Mielnichuk N."/>
            <person name="Miskei M."/>
            <person name="Molnar A.P."/>
            <person name="Mule G."/>
            <person name="Ngan C.Y."/>
            <person name="Orejas M."/>
            <person name="Orosz E."/>
            <person name="Ouedraogo J.P."/>
            <person name="Overkamp K.M."/>
            <person name="Park H.-S."/>
            <person name="Perrone G."/>
            <person name="Piumi F."/>
            <person name="Punt P.J."/>
            <person name="Ram A.F."/>
            <person name="Ramon A."/>
            <person name="Rauscher S."/>
            <person name="Record E."/>
            <person name="Riano-Pachon D.M."/>
            <person name="Robert V."/>
            <person name="Roehrig J."/>
            <person name="Ruller R."/>
            <person name="Salamov A."/>
            <person name="Salih N.S."/>
            <person name="Samson R.A."/>
            <person name="Sandor E."/>
            <person name="Sanguinetti M."/>
            <person name="Schuetze T."/>
            <person name="Sepcic K."/>
            <person name="Shelest E."/>
            <person name="Sherlock G."/>
            <person name="Sophianopoulou V."/>
            <person name="Squina F.M."/>
            <person name="Sun H."/>
            <person name="Susca A."/>
            <person name="Todd R.B."/>
            <person name="Tsang A."/>
            <person name="Unkles S.E."/>
            <person name="van de Wiele N."/>
            <person name="van Rossen-Uffink D."/>
            <person name="Oliveira J.V."/>
            <person name="Vesth T.C."/>
            <person name="Visser J."/>
            <person name="Yu J.-H."/>
            <person name="Zhou M."/>
            <person name="Andersen M.R."/>
            <person name="Archer D.B."/>
            <person name="Baker S.E."/>
            <person name="Benoit I."/>
            <person name="Brakhage A.A."/>
            <person name="Braus G.H."/>
            <person name="Fischer R."/>
            <person name="Frisvad J.C."/>
            <person name="Goldman G.H."/>
            <person name="Houbraken J."/>
            <person name="Oakley B."/>
            <person name="Pocsi I."/>
            <person name="Scazzocchio C."/>
            <person name="Seiboth B."/>
            <person name="vanKuyk P.A."/>
            <person name="Wortman J."/>
            <person name="Dyer P.S."/>
            <person name="Grigoriev I.V."/>
        </authorList>
    </citation>
    <scope>NUCLEOTIDE SEQUENCE [LARGE SCALE GENOMIC DNA]</scope>
    <source>
        <strain evidence="3">CBS 506.65</strain>
    </source>
</reference>
<sequence length="538" mass="59375">MIRSPATSIWLTQEDIQCAVERALLRYSVVTPFERLSLGGPDSDEDDARFFGSFYSSENSSSPEVPGSEADSDDDFESVVSQQESYTECREGRASFLQGETAGYELVHNKNLQQPSDSDQSCGSGQAEVFNVGSVKIFPVKDFIEHHVFALSARVTDTTAQQISRAFPLFHLPPARVSWTAICDPSSLRLSEHGDVALLVSGHWSLNLQVLCWALVVRRHHHHELDPAGHSGSIFEIVKMPWNQSFVPGYSASDSEMAGLSMQGNRVQSSMESVLSRNASRLYFPTSFERTRFANDPSGEVGSSCPYSQWNTQTIRVGSENSNPAFDSAAGHTNNGLLPRQQMPMDLSGQHEATENGYYPIFPRSTAKRQDRATAAMNTGDFLCHVETTNPEVTEVDDYFDNKENIDPCGQYPPTLPRTVGVNGAFHHRQLSTDSEVESNYYFDNKENIDPRGDLPGIAEVETNDRFDSVGQPSGSQVEHNLPGSSGCLLSRTDPDRLALAAAGFMVLYDRLIASVDAEEQEDEMMFNSEFAGIFGVQ</sequence>
<dbReference type="AlphaFoldDB" id="A0A1L9SAU4"/>
<dbReference type="GeneID" id="34610166"/>
<evidence type="ECO:0000313" key="2">
    <source>
        <dbReference type="EMBL" id="OJJ44284.1"/>
    </source>
</evidence>